<reference evidence="1" key="1">
    <citation type="submission" date="2021-02" db="EMBL/GenBank/DDBJ databases">
        <authorList>
            <person name="Dougan E. K."/>
            <person name="Rhodes N."/>
            <person name="Thang M."/>
            <person name="Chan C."/>
        </authorList>
    </citation>
    <scope>NUCLEOTIDE SEQUENCE</scope>
</reference>
<keyword evidence="3" id="KW-1185">Reference proteome</keyword>
<proteinExistence type="predicted"/>
<evidence type="ECO:0000313" key="2">
    <source>
        <dbReference type="EMBL" id="CAE8647498.1"/>
    </source>
</evidence>
<dbReference type="Proteomes" id="UP000654075">
    <property type="component" value="Unassembled WGS sequence"/>
</dbReference>
<evidence type="ECO:0000313" key="1">
    <source>
        <dbReference type="EMBL" id="CAE8622504.1"/>
    </source>
</evidence>
<comment type="caution">
    <text evidence="1">The sequence shown here is derived from an EMBL/GenBank/DDBJ whole genome shotgun (WGS) entry which is preliminary data.</text>
</comment>
<name>A0A813GC06_POLGL</name>
<gene>
    <name evidence="1" type="ORF">PGLA1383_LOCUS39947</name>
    <name evidence="2" type="ORF">PGLA2088_LOCUS5734</name>
</gene>
<dbReference type="EMBL" id="CAJNNV010027990">
    <property type="protein sequence ID" value="CAE8622504.1"/>
    <property type="molecule type" value="Genomic_DNA"/>
</dbReference>
<dbReference type="AlphaFoldDB" id="A0A813GC06"/>
<accession>A0A813GC06</accession>
<organism evidence="1 3">
    <name type="scientific">Polarella glacialis</name>
    <name type="common">Dinoflagellate</name>
    <dbReference type="NCBI Taxonomy" id="89957"/>
    <lineage>
        <taxon>Eukaryota</taxon>
        <taxon>Sar</taxon>
        <taxon>Alveolata</taxon>
        <taxon>Dinophyceae</taxon>
        <taxon>Suessiales</taxon>
        <taxon>Suessiaceae</taxon>
        <taxon>Polarella</taxon>
    </lineage>
</organism>
<dbReference type="EMBL" id="CAJNNW010005528">
    <property type="protein sequence ID" value="CAE8647498.1"/>
    <property type="molecule type" value="Genomic_DNA"/>
</dbReference>
<dbReference type="Proteomes" id="UP000626109">
    <property type="component" value="Unassembled WGS sequence"/>
</dbReference>
<sequence>MLSADHHSVDLLRLRGAVRVLQVLDGHLGLAVWPQPPAFAVLAHVCQCLAQANSEVGVLAEVATDTSVSAFSVASMIRQMYLLLRFTANTTTFKPGHDI</sequence>
<protein>
    <submittedName>
        <fullName evidence="1">Uncharacterized protein</fullName>
    </submittedName>
</protein>
<evidence type="ECO:0000313" key="3">
    <source>
        <dbReference type="Proteomes" id="UP000654075"/>
    </source>
</evidence>